<dbReference type="SMART" id="SM00444">
    <property type="entry name" value="GYF"/>
    <property type="match status" value="1"/>
</dbReference>
<feature type="compositionally biased region" description="Acidic residues" evidence="1">
    <location>
        <begin position="39"/>
        <end position="49"/>
    </location>
</feature>
<reference evidence="3 4" key="1">
    <citation type="journal article" date="2009" name="Nature">
        <title>Evolution of pathogenicity and sexual reproduction in eight Candida genomes.</title>
        <authorList>
            <person name="Butler G."/>
            <person name="Rasmussen M.D."/>
            <person name="Lin M.F."/>
            <person name="Santos M.A."/>
            <person name="Sakthikumar S."/>
            <person name="Munro C.A."/>
            <person name="Rheinbay E."/>
            <person name="Grabherr M."/>
            <person name="Forche A."/>
            <person name="Reedy J.L."/>
            <person name="Agrafioti I."/>
            <person name="Arnaud M.B."/>
            <person name="Bates S."/>
            <person name="Brown A.J."/>
            <person name="Brunke S."/>
            <person name="Costanzo M.C."/>
            <person name="Fitzpatrick D.A."/>
            <person name="de Groot P.W."/>
            <person name="Harris D."/>
            <person name="Hoyer L.L."/>
            <person name="Hube B."/>
            <person name="Klis F.M."/>
            <person name="Kodira C."/>
            <person name="Lennard N."/>
            <person name="Logue M.E."/>
            <person name="Martin R."/>
            <person name="Neiman A.M."/>
            <person name="Nikolaou E."/>
            <person name="Quail M.A."/>
            <person name="Quinn J."/>
            <person name="Santos M.C."/>
            <person name="Schmitzberger F.F."/>
            <person name="Sherlock G."/>
            <person name="Shah P."/>
            <person name="Silverstein K.A."/>
            <person name="Skrzypek M.S."/>
            <person name="Soll D."/>
            <person name="Staggs R."/>
            <person name="Stansfield I."/>
            <person name="Stumpf M.P."/>
            <person name="Sudbery P.E."/>
            <person name="Srikantha T."/>
            <person name="Zeng Q."/>
            <person name="Berman J."/>
            <person name="Berriman M."/>
            <person name="Heitman J."/>
            <person name="Gow N.A."/>
            <person name="Lorenz M.C."/>
            <person name="Birren B.W."/>
            <person name="Kellis M."/>
            <person name="Cuomo C.A."/>
        </authorList>
    </citation>
    <scope>NUCLEOTIDE SEQUENCE [LARGE SCALE GENOMIC DNA]</scope>
    <source>
        <strain evidence="4">ATCC MYA-3404 / T1</strain>
    </source>
</reference>
<dbReference type="GO" id="GO:0005682">
    <property type="term" value="C:U5 snRNP"/>
    <property type="evidence" value="ECO:0007669"/>
    <property type="project" value="InterPro"/>
</dbReference>
<dbReference type="Proteomes" id="UP000002037">
    <property type="component" value="Unassembled WGS sequence"/>
</dbReference>
<dbReference type="SUPFAM" id="SSF55277">
    <property type="entry name" value="GYF domain"/>
    <property type="match status" value="1"/>
</dbReference>
<dbReference type="STRING" id="294747.C5M3R3"/>
<dbReference type="AlphaFoldDB" id="C5M3R3"/>
<feature type="compositionally biased region" description="Acidic residues" evidence="1">
    <location>
        <begin position="109"/>
        <end position="123"/>
    </location>
</feature>
<name>C5M3R3_CANTT</name>
<dbReference type="InterPro" id="IPR035445">
    <property type="entry name" value="GYF-like_dom_sf"/>
</dbReference>
<dbReference type="KEGG" id="ctp:CTRG_00702"/>
<feature type="compositionally biased region" description="Basic and acidic residues" evidence="1">
    <location>
        <begin position="74"/>
        <end position="88"/>
    </location>
</feature>
<organism evidence="3 4">
    <name type="scientific">Candida tropicalis (strain ATCC MYA-3404 / T1)</name>
    <name type="common">Yeast</name>
    <dbReference type="NCBI Taxonomy" id="294747"/>
    <lineage>
        <taxon>Eukaryota</taxon>
        <taxon>Fungi</taxon>
        <taxon>Dikarya</taxon>
        <taxon>Ascomycota</taxon>
        <taxon>Saccharomycotina</taxon>
        <taxon>Pichiomycetes</taxon>
        <taxon>Debaryomycetaceae</taxon>
        <taxon>Candida/Lodderomyces clade</taxon>
        <taxon>Candida</taxon>
    </lineage>
</organism>
<evidence type="ECO:0000313" key="3">
    <source>
        <dbReference type="EMBL" id="EER35963.1"/>
    </source>
</evidence>
<dbReference type="eggNOG" id="KOG2950">
    <property type="taxonomic scope" value="Eukaryota"/>
</dbReference>
<feature type="compositionally biased region" description="Basic residues" evidence="1">
    <location>
        <begin position="20"/>
        <end position="30"/>
    </location>
</feature>
<dbReference type="EMBL" id="GG692395">
    <property type="protein sequence ID" value="EER35963.1"/>
    <property type="molecule type" value="Genomic_DNA"/>
</dbReference>
<dbReference type="Gene3D" id="3.30.1490.40">
    <property type="match status" value="1"/>
</dbReference>
<dbReference type="InterPro" id="IPR003169">
    <property type="entry name" value="GYF"/>
</dbReference>
<dbReference type="PANTHER" id="PTHR13138:SF3">
    <property type="entry name" value="CD2 ANTIGEN CYTOPLASMIC TAIL-BINDING PROTEIN 2"/>
    <property type="match status" value="1"/>
</dbReference>
<dbReference type="InterPro" id="IPR039905">
    <property type="entry name" value="CD2BP2/Lin1"/>
</dbReference>
<dbReference type="VEuPathDB" id="FungiDB:CTRG_00702"/>
<sequence length="385" mass="45002">MNDSDEEDLIVINDDEVLGKTRKQKQKLRNQVKLNYDSDSSDPEESDNEDVVKGKVTSQNDDEDDMFASDNEDKDMVGECRETNESKKTPQFLDVSQLEGQEKLVIESDVSDTDEDNDDEEVDHEYYNNTDDADIYTTRKRRAPKMEAFNLEEEANEGKFDLDGNYIRNDTNGEESAPANDDVWLNDYKRKDIKKARKAQEERKKLQTNKLLERNINMDPIDVLLSGLIDILEPDETPMEALARLNSTKKKSNKKKPRNQIDESNKELIQKVTDLCSTLINDKFLDDVYELTREELMRKYQVETGEAYKLKRGTKRAREEEDVDDEIDYGEKIWEFRWIGDDEINGPYSSYEMNHWKQSYFKNKVEVRKVGSGTEFKNVSYIEFT</sequence>
<feature type="domain" description="GYF" evidence="2">
    <location>
        <begin position="331"/>
        <end position="380"/>
    </location>
</feature>
<evidence type="ECO:0000313" key="4">
    <source>
        <dbReference type="Proteomes" id="UP000002037"/>
    </source>
</evidence>
<dbReference type="HOGENOM" id="CLU_024456_0_0_1"/>
<proteinExistence type="predicted"/>
<keyword evidence="4" id="KW-1185">Reference proteome</keyword>
<dbReference type="PROSITE" id="PS50829">
    <property type="entry name" value="GYF"/>
    <property type="match status" value="1"/>
</dbReference>
<protein>
    <recommendedName>
        <fullName evidence="2">GYF domain-containing protein</fullName>
    </recommendedName>
</protein>
<dbReference type="PANTHER" id="PTHR13138">
    <property type="entry name" value="PROTEIN LIN1"/>
    <property type="match status" value="1"/>
</dbReference>
<gene>
    <name evidence="3" type="ORF">CTRG_00702</name>
</gene>
<accession>C5M3R3</accession>
<feature type="region of interest" description="Disordered" evidence="1">
    <location>
        <begin position="20"/>
        <end position="124"/>
    </location>
</feature>
<evidence type="ECO:0000259" key="2">
    <source>
        <dbReference type="PROSITE" id="PS50829"/>
    </source>
</evidence>
<evidence type="ECO:0000256" key="1">
    <source>
        <dbReference type="SAM" id="MobiDB-lite"/>
    </source>
</evidence>
<dbReference type="GeneID" id="8297264"/>
<dbReference type="OrthoDB" id="331341at2759"/>
<dbReference type="Pfam" id="PF02213">
    <property type="entry name" value="GYF"/>
    <property type="match status" value="1"/>
</dbReference>
<feature type="compositionally biased region" description="Acidic residues" evidence="1">
    <location>
        <begin position="60"/>
        <end position="73"/>
    </location>
</feature>
<dbReference type="RefSeq" id="XP_002545921.1">
    <property type="nucleotide sequence ID" value="XM_002545875.1"/>
</dbReference>